<keyword evidence="3" id="KW-1185">Reference proteome</keyword>
<comment type="caution">
    <text evidence="2">The sequence shown here is derived from an EMBL/GenBank/DDBJ whole genome shotgun (WGS) entry which is preliminary data.</text>
</comment>
<sequence length="136" mass="14806">MVAGRNWTTRRPSGPHSHSARDSLRNSSTPRASRGNLCDPSIGLYLKSLGFTVIEVEEFDEVPLPGGNRVVATPFLGEHSDLDIRAKSTYLMEIAGKKAFIGADSSGIDPALYRYIRSHLGDVDLAFLGMECDGPR</sequence>
<feature type="region of interest" description="Disordered" evidence="1">
    <location>
        <begin position="1"/>
        <end position="37"/>
    </location>
</feature>
<reference evidence="3" key="1">
    <citation type="journal article" date="2019" name="Int. J. Syst. Evol. Microbiol.">
        <title>The Global Catalogue of Microorganisms (GCM) 10K type strain sequencing project: providing services to taxonomists for standard genome sequencing and annotation.</title>
        <authorList>
            <consortium name="The Broad Institute Genomics Platform"/>
            <consortium name="The Broad Institute Genome Sequencing Center for Infectious Disease"/>
            <person name="Wu L."/>
            <person name="Ma J."/>
        </authorList>
    </citation>
    <scope>NUCLEOTIDE SEQUENCE [LARGE SCALE GENOMIC DNA]</scope>
    <source>
        <strain evidence="3">JCM 17316</strain>
    </source>
</reference>
<feature type="compositionally biased region" description="Polar residues" evidence="1">
    <location>
        <begin position="1"/>
        <end position="11"/>
    </location>
</feature>
<proteinExistence type="predicted"/>
<evidence type="ECO:0000313" key="3">
    <source>
        <dbReference type="Proteomes" id="UP001500266"/>
    </source>
</evidence>
<dbReference type="RefSeq" id="WP_345017884.1">
    <property type="nucleotide sequence ID" value="NZ_BAABDO010000009.1"/>
</dbReference>
<protein>
    <submittedName>
        <fullName evidence="2">Uncharacterized protein</fullName>
    </submittedName>
</protein>
<evidence type="ECO:0000313" key="2">
    <source>
        <dbReference type="EMBL" id="GAA4131500.1"/>
    </source>
</evidence>
<organism evidence="2 3">
    <name type="scientific">Actinomadura keratinilytica</name>
    <dbReference type="NCBI Taxonomy" id="547461"/>
    <lineage>
        <taxon>Bacteria</taxon>
        <taxon>Bacillati</taxon>
        <taxon>Actinomycetota</taxon>
        <taxon>Actinomycetes</taxon>
        <taxon>Streptosporangiales</taxon>
        <taxon>Thermomonosporaceae</taxon>
        <taxon>Actinomadura</taxon>
    </lineage>
</organism>
<name>A0ABP7Y6C3_9ACTN</name>
<evidence type="ECO:0000256" key="1">
    <source>
        <dbReference type="SAM" id="MobiDB-lite"/>
    </source>
</evidence>
<accession>A0ABP7Y6C3</accession>
<dbReference type="Proteomes" id="UP001500266">
    <property type="component" value="Unassembled WGS sequence"/>
</dbReference>
<gene>
    <name evidence="2" type="ORF">GCM10022416_10270</name>
</gene>
<dbReference type="EMBL" id="BAABDO010000009">
    <property type="protein sequence ID" value="GAA4131500.1"/>
    <property type="molecule type" value="Genomic_DNA"/>
</dbReference>